<protein>
    <submittedName>
        <fullName evidence="7">YidH family protein</fullName>
    </submittedName>
</protein>
<evidence type="ECO:0000256" key="4">
    <source>
        <dbReference type="ARBA" id="ARBA00023136"/>
    </source>
</evidence>
<evidence type="ECO:0000256" key="3">
    <source>
        <dbReference type="ARBA" id="ARBA00022989"/>
    </source>
</evidence>
<keyword evidence="3 5" id="KW-1133">Transmembrane helix</keyword>
<dbReference type="EMBL" id="JBHTLX010000006">
    <property type="protein sequence ID" value="MFD1247098.1"/>
    <property type="molecule type" value="Genomic_DNA"/>
</dbReference>
<keyword evidence="4 5" id="KW-0472">Membrane</keyword>
<organism evidence="7 8">
    <name type="scientific">Nocardioides ginsengisoli</name>
    <dbReference type="NCBI Taxonomy" id="363868"/>
    <lineage>
        <taxon>Bacteria</taxon>
        <taxon>Bacillati</taxon>
        <taxon>Actinomycetota</taxon>
        <taxon>Actinomycetes</taxon>
        <taxon>Propionibacteriales</taxon>
        <taxon>Nocardioidaceae</taxon>
        <taxon>Nocardioides</taxon>
    </lineage>
</organism>
<dbReference type="InterPro" id="IPR003807">
    <property type="entry name" value="DUF202"/>
</dbReference>
<feature type="transmembrane region" description="Helical" evidence="5">
    <location>
        <begin position="28"/>
        <end position="48"/>
    </location>
</feature>
<sequence>MSARRPRRVYELGDEPDPRFTFANERTFLAWIRTALAVMAAGVALDSLASSLPESPRRWLAAALVLTGVVGCALAWARWMANERALREARPLPGLPAGLVLAVLVGAAGVVLVVLTVGAR</sequence>
<reference evidence="8" key="1">
    <citation type="journal article" date="2019" name="Int. J. Syst. Evol. Microbiol.">
        <title>The Global Catalogue of Microorganisms (GCM) 10K type strain sequencing project: providing services to taxonomists for standard genome sequencing and annotation.</title>
        <authorList>
            <consortium name="The Broad Institute Genomics Platform"/>
            <consortium name="The Broad Institute Genome Sequencing Center for Infectious Disease"/>
            <person name="Wu L."/>
            <person name="Ma J."/>
        </authorList>
    </citation>
    <scope>NUCLEOTIDE SEQUENCE [LARGE SCALE GENOMIC DNA]</scope>
    <source>
        <strain evidence="8">CCUG 52478</strain>
    </source>
</reference>
<evidence type="ECO:0000313" key="7">
    <source>
        <dbReference type="EMBL" id="MFD1247098.1"/>
    </source>
</evidence>
<dbReference type="RefSeq" id="WP_367920401.1">
    <property type="nucleotide sequence ID" value="NZ_BAABAC010000031.1"/>
</dbReference>
<name>A0ABW3VVJ7_9ACTN</name>
<evidence type="ECO:0000256" key="2">
    <source>
        <dbReference type="ARBA" id="ARBA00022692"/>
    </source>
</evidence>
<keyword evidence="8" id="KW-1185">Reference proteome</keyword>
<feature type="domain" description="DUF202" evidence="6">
    <location>
        <begin position="19"/>
        <end position="85"/>
    </location>
</feature>
<evidence type="ECO:0000313" key="8">
    <source>
        <dbReference type="Proteomes" id="UP001597229"/>
    </source>
</evidence>
<feature type="transmembrane region" description="Helical" evidence="5">
    <location>
        <begin position="99"/>
        <end position="119"/>
    </location>
</feature>
<evidence type="ECO:0000256" key="1">
    <source>
        <dbReference type="ARBA" id="ARBA00004127"/>
    </source>
</evidence>
<feature type="transmembrane region" description="Helical" evidence="5">
    <location>
        <begin position="60"/>
        <end position="79"/>
    </location>
</feature>
<proteinExistence type="predicted"/>
<gene>
    <name evidence="7" type="ORF">ACFQ3F_04805</name>
</gene>
<dbReference type="Pfam" id="PF02656">
    <property type="entry name" value="DUF202"/>
    <property type="match status" value="1"/>
</dbReference>
<dbReference type="Proteomes" id="UP001597229">
    <property type="component" value="Unassembled WGS sequence"/>
</dbReference>
<evidence type="ECO:0000259" key="6">
    <source>
        <dbReference type="Pfam" id="PF02656"/>
    </source>
</evidence>
<accession>A0ABW3VVJ7</accession>
<keyword evidence="2 5" id="KW-0812">Transmembrane</keyword>
<comment type="caution">
    <text evidence="7">The sequence shown here is derived from an EMBL/GenBank/DDBJ whole genome shotgun (WGS) entry which is preliminary data.</text>
</comment>
<comment type="subcellular location">
    <subcellularLocation>
        <location evidence="1">Endomembrane system</location>
        <topology evidence="1">Multi-pass membrane protein</topology>
    </subcellularLocation>
</comment>
<evidence type="ECO:0000256" key="5">
    <source>
        <dbReference type="SAM" id="Phobius"/>
    </source>
</evidence>